<evidence type="ECO:0000313" key="2">
    <source>
        <dbReference type="EMBL" id="MBF4553701.1"/>
    </source>
</evidence>
<name>A0ABR9ZJV0_9CORY</name>
<accession>A0ABR9ZJV0</accession>
<keyword evidence="3" id="KW-1185">Reference proteome</keyword>
<dbReference type="RefSeq" id="WP_194556613.1">
    <property type="nucleotide sequence ID" value="NZ_JADKMY010000001.1"/>
</dbReference>
<organism evidence="2 3">
    <name type="scientific">Corynebacterium suicordis DSM 45110</name>
    <dbReference type="NCBI Taxonomy" id="1121369"/>
    <lineage>
        <taxon>Bacteria</taxon>
        <taxon>Bacillati</taxon>
        <taxon>Actinomycetota</taxon>
        <taxon>Actinomycetes</taxon>
        <taxon>Mycobacteriales</taxon>
        <taxon>Corynebacteriaceae</taxon>
        <taxon>Corynebacterium</taxon>
    </lineage>
</organism>
<sequence length="66" mass="7070">MSGMNPGALAEQGRRRQEEEAKSPQQKQEELAAAVDELLAQDVDGAEEAAVLERAHQVVNDALGRG</sequence>
<feature type="compositionally biased region" description="Basic and acidic residues" evidence="1">
    <location>
        <begin position="12"/>
        <end position="30"/>
    </location>
</feature>
<dbReference type="Proteomes" id="UP000635902">
    <property type="component" value="Unassembled WGS sequence"/>
</dbReference>
<gene>
    <name evidence="2" type="ORF">IRY30_06355</name>
</gene>
<feature type="region of interest" description="Disordered" evidence="1">
    <location>
        <begin position="1"/>
        <end position="32"/>
    </location>
</feature>
<comment type="caution">
    <text evidence="2">The sequence shown here is derived from an EMBL/GenBank/DDBJ whole genome shotgun (WGS) entry which is preliminary data.</text>
</comment>
<proteinExistence type="predicted"/>
<reference evidence="2 3" key="1">
    <citation type="submission" date="2020-10" db="EMBL/GenBank/DDBJ databases">
        <title>Novel species in genus Corynebacterium.</title>
        <authorList>
            <person name="Zhang G."/>
        </authorList>
    </citation>
    <scope>NUCLEOTIDE SEQUENCE [LARGE SCALE GENOMIC DNA]</scope>
    <source>
        <strain evidence="2 3">DSM 45110</strain>
    </source>
</reference>
<dbReference type="EMBL" id="JADKMY010000001">
    <property type="protein sequence ID" value="MBF4553701.1"/>
    <property type="molecule type" value="Genomic_DNA"/>
</dbReference>
<evidence type="ECO:0000313" key="3">
    <source>
        <dbReference type="Proteomes" id="UP000635902"/>
    </source>
</evidence>
<protein>
    <submittedName>
        <fullName evidence="2">Uncharacterized protein</fullName>
    </submittedName>
</protein>
<evidence type="ECO:0000256" key="1">
    <source>
        <dbReference type="SAM" id="MobiDB-lite"/>
    </source>
</evidence>